<dbReference type="InParanoid" id="A0A3B1JA59"/>
<reference evidence="5" key="1">
    <citation type="submission" date="2013-03" db="EMBL/GenBank/DDBJ databases">
        <authorList>
            <person name="Jeffery W."/>
            <person name="Warren W."/>
            <person name="Wilson R.K."/>
        </authorList>
    </citation>
    <scope>NUCLEOTIDE SEQUENCE</scope>
    <source>
        <strain evidence="5">female</strain>
    </source>
</reference>
<keyword evidence="2" id="KW-0812">Transmembrane</keyword>
<accession>A0A3B1JA59</accession>
<proteinExistence type="predicted"/>
<evidence type="ECO:0000256" key="1">
    <source>
        <dbReference type="SAM" id="MobiDB-lite"/>
    </source>
</evidence>
<dbReference type="Ensembl" id="ENSAMXT00000053413.1">
    <property type="protein sequence ID" value="ENSAMXP00000039113.1"/>
    <property type="gene ID" value="ENSAMXG00000030870.1"/>
</dbReference>
<evidence type="ECO:0000256" key="2">
    <source>
        <dbReference type="SAM" id="Phobius"/>
    </source>
</evidence>
<dbReference type="Proteomes" id="UP000018467">
    <property type="component" value="Unassembled WGS sequence"/>
</dbReference>
<dbReference type="PANTHER" id="PTHR15381">
    <property type="entry name" value="CHONDROITIN SULFATE PROTEOGLYCAN 5 -RELATED"/>
    <property type="match status" value="1"/>
</dbReference>
<feature type="compositionally biased region" description="Polar residues" evidence="1">
    <location>
        <begin position="418"/>
        <end position="427"/>
    </location>
</feature>
<dbReference type="Bgee" id="ENSAMXG00000030870">
    <property type="expression patterns" value="Expressed in brain and 9 other cell types or tissues"/>
</dbReference>
<name>A0A3B1JA59_ASTMX</name>
<reference evidence="5" key="2">
    <citation type="journal article" date="2014" name="Nat. Commun.">
        <title>The cavefish genome reveals candidate genes for eye loss.</title>
        <authorList>
            <person name="McGaugh S.E."/>
            <person name="Gross J.B."/>
            <person name="Aken B."/>
            <person name="Blin M."/>
            <person name="Borowsky R."/>
            <person name="Chalopin D."/>
            <person name="Hinaux H."/>
            <person name="Jeffery W.R."/>
            <person name="Keene A."/>
            <person name="Ma L."/>
            <person name="Minx P."/>
            <person name="Murphy D."/>
            <person name="O'Quin K.E."/>
            <person name="Retaux S."/>
            <person name="Rohner N."/>
            <person name="Searle S.M."/>
            <person name="Stahl B.A."/>
            <person name="Tabin C."/>
            <person name="Volff J.N."/>
            <person name="Yoshizawa M."/>
            <person name="Warren W.C."/>
        </authorList>
    </citation>
    <scope>NUCLEOTIDE SEQUENCE [LARGE SCALE GENOMIC DNA]</scope>
    <source>
        <strain evidence="5">female</strain>
    </source>
</reference>
<evidence type="ECO:0000313" key="4">
    <source>
        <dbReference type="Ensembl" id="ENSAMXP00000039113.1"/>
    </source>
</evidence>
<dbReference type="PANTHER" id="PTHR15381:SF1">
    <property type="entry name" value="CHONDROITIN SULFATE PROTEOGLYCAN 5"/>
    <property type="match status" value="1"/>
</dbReference>
<feature type="compositionally biased region" description="Acidic residues" evidence="1">
    <location>
        <begin position="59"/>
        <end position="69"/>
    </location>
</feature>
<dbReference type="GO" id="GO:0045202">
    <property type="term" value="C:synapse"/>
    <property type="evidence" value="ECO:0007669"/>
    <property type="project" value="TreeGrafter"/>
</dbReference>
<reference evidence="4" key="4">
    <citation type="submission" date="2025-09" db="UniProtKB">
        <authorList>
            <consortium name="Ensembl"/>
        </authorList>
    </citation>
    <scope>IDENTIFICATION</scope>
</reference>
<feature type="region of interest" description="Disordered" evidence="1">
    <location>
        <begin position="373"/>
        <end position="427"/>
    </location>
</feature>
<keyword evidence="2" id="KW-1133">Transmembrane helix</keyword>
<dbReference type="Pfam" id="PF06567">
    <property type="entry name" value="Neural_ProG_Cyt"/>
    <property type="match status" value="1"/>
</dbReference>
<dbReference type="AlphaFoldDB" id="A0A3B1JA59"/>
<keyword evidence="5" id="KW-1185">Reference proteome</keyword>
<keyword evidence="2" id="KW-0472">Membrane</keyword>
<dbReference type="GeneTree" id="ENSGT00440000034270"/>
<protein>
    <submittedName>
        <fullName evidence="4">Chondroitin sulfate proteoglycan 5b</fullName>
    </submittedName>
</protein>
<organism evidence="4 5">
    <name type="scientific">Astyanax mexicanus</name>
    <name type="common">Blind cave fish</name>
    <name type="synonym">Astyanax fasciatus mexicanus</name>
    <dbReference type="NCBI Taxonomy" id="7994"/>
    <lineage>
        <taxon>Eukaryota</taxon>
        <taxon>Metazoa</taxon>
        <taxon>Chordata</taxon>
        <taxon>Craniata</taxon>
        <taxon>Vertebrata</taxon>
        <taxon>Euteleostomi</taxon>
        <taxon>Actinopterygii</taxon>
        <taxon>Neopterygii</taxon>
        <taxon>Teleostei</taxon>
        <taxon>Ostariophysi</taxon>
        <taxon>Characiformes</taxon>
        <taxon>Characoidei</taxon>
        <taxon>Acestrorhamphidae</taxon>
        <taxon>Acestrorhamphinae</taxon>
        <taxon>Astyanax</taxon>
    </lineage>
</organism>
<evidence type="ECO:0000313" key="5">
    <source>
        <dbReference type="Proteomes" id="UP000018467"/>
    </source>
</evidence>
<dbReference type="GO" id="GO:0048858">
    <property type="term" value="P:cell projection morphogenesis"/>
    <property type="evidence" value="ECO:0007669"/>
    <property type="project" value="TreeGrafter"/>
</dbReference>
<feature type="domain" description="Neural chondroitin sulphate proteoglycan cytoplasmic" evidence="3">
    <location>
        <begin position="292"/>
        <end position="426"/>
    </location>
</feature>
<feature type="region of interest" description="Disordered" evidence="1">
    <location>
        <begin position="1"/>
        <end position="85"/>
    </location>
</feature>
<feature type="compositionally biased region" description="Basic and acidic residues" evidence="1">
    <location>
        <begin position="377"/>
        <end position="393"/>
    </location>
</feature>
<feature type="transmembrane region" description="Helical" evidence="2">
    <location>
        <begin position="264"/>
        <end position="288"/>
    </location>
</feature>
<dbReference type="InterPro" id="IPR009505">
    <property type="entry name" value="Neural_ProG_Cyt"/>
</dbReference>
<reference evidence="4" key="3">
    <citation type="submission" date="2025-08" db="UniProtKB">
        <authorList>
            <consortium name="Ensembl"/>
        </authorList>
    </citation>
    <scope>IDENTIFICATION</scope>
</reference>
<sequence>TQFSNSSHSKDTPTGLAQVHVHKQRSAEEPGSGGLSETSSSTSPSTTTTNLNADSLDFKDEDEDEDFEDSDPRWHSEILQPDGSLVDLERRHQPITNTPPAQFTNQPDNHIIQVSFNQPDRHQQIETPPTPQLQELQGGDPTSWTLSDFYDYLSPDYSTTRGIPGGRPAASSNLRPFAIDDGASGGYDPAGPAGAVEAEDSSGCLLGFVRRNGTCQSPCELFTNYCYNGGQCFVMDGIGTFCRCNMQSYIWNKGTRCESVITEFQVMCIVVGGTSLVVLVLFMVIVFFSKRLHLLKIENRRLRKRSKFRPQSEQQNDNFSLSTIAEGSQANVRKLCDSPNPPHVRALAYYDNIICQKTMSKYVWEYRLSEEPCGEEDTAKQEEPSKSPTKEDESLNIQNSLTPKLENNKSGGEENAEEVNSLQNNMM</sequence>
<feature type="compositionally biased region" description="Low complexity" evidence="1">
    <location>
        <begin position="35"/>
        <end position="49"/>
    </location>
</feature>
<evidence type="ECO:0000259" key="3">
    <source>
        <dbReference type="Pfam" id="PF06567"/>
    </source>
</evidence>